<reference evidence="1 2" key="1">
    <citation type="submission" date="2018-07" db="EMBL/GenBank/DDBJ databases">
        <authorList>
            <person name="Quirk P.G."/>
            <person name="Krulwich T.A."/>
        </authorList>
    </citation>
    <scope>NUCLEOTIDE SEQUENCE [LARGE SCALE GENOMIC DNA]</scope>
    <source>
        <strain evidence="1 2">CC-BB4</strain>
    </source>
</reference>
<dbReference type="OrthoDB" id="9812053at2"/>
<dbReference type="Proteomes" id="UP000254889">
    <property type="component" value="Chromosome"/>
</dbReference>
<accession>A0A345ZX30</accession>
<dbReference type="KEGG" id="ptaw:DW352_13740"/>
<dbReference type="Gene3D" id="3.40.1260.10">
    <property type="entry name" value="DsrEFH-like"/>
    <property type="match status" value="1"/>
</dbReference>
<sequence length="169" mass="18393">MSAWRAGSTGEYVMRKSIVFMCGLALGFALAFAMPPGRAHDADQLAASAPQKNPLFINMTTGDSWRGWMGLHFAHATLKMGHPVAVFLNLDAVTLASMKGEQEKKPSMQRIPRDIIADFIRDGGVVLMCGPCMAEFGLKLEDLVPGVQMGKPGFTQGFIFAENARTLTW</sequence>
<dbReference type="InterPro" id="IPR003787">
    <property type="entry name" value="Sulphur_relay_DsrE/F-like"/>
</dbReference>
<dbReference type="AlphaFoldDB" id="A0A345ZX30"/>
<dbReference type="SUPFAM" id="SSF75169">
    <property type="entry name" value="DsrEFH-like"/>
    <property type="match status" value="1"/>
</dbReference>
<proteinExistence type="predicted"/>
<protein>
    <submittedName>
        <fullName evidence="1">Uncharacterized protein</fullName>
    </submittedName>
</protein>
<evidence type="ECO:0000313" key="1">
    <source>
        <dbReference type="EMBL" id="AXK81477.1"/>
    </source>
</evidence>
<evidence type="ECO:0000313" key="2">
    <source>
        <dbReference type="Proteomes" id="UP000254889"/>
    </source>
</evidence>
<dbReference type="Pfam" id="PF02635">
    <property type="entry name" value="DsrE"/>
    <property type="match status" value="1"/>
</dbReference>
<organism evidence="1 2">
    <name type="scientific">Pseudolabrys taiwanensis</name>
    <dbReference type="NCBI Taxonomy" id="331696"/>
    <lineage>
        <taxon>Bacteria</taxon>
        <taxon>Pseudomonadati</taxon>
        <taxon>Pseudomonadota</taxon>
        <taxon>Alphaproteobacteria</taxon>
        <taxon>Hyphomicrobiales</taxon>
        <taxon>Xanthobacteraceae</taxon>
        <taxon>Pseudolabrys</taxon>
    </lineage>
</organism>
<name>A0A345ZX30_9HYPH</name>
<gene>
    <name evidence="1" type="ORF">DW352_13740</name>
</gene>
<dbReference type="InterPro" id="IPR027396">
    <property type="entry name" value="DsrEFH-like"/>
</dbReference>
<keyword evidence="2" id="KW-1185">Reference proteome</keyword>
<dbReference type="EMBL" id="CP031417">
    <property type="protein sequence ID" value="AXK81477.1"/>
    <property type="molecule type" value="Genomic_DNA"/>
</dbReference>